<gene>
    <name evidence="1" type="ORF">SAMN05444580_12240</name>
</gene>
<dbReference type="AlphaFoldDB" id="A0A1G7E5C5"/>
<proteinExistence type="predicted"/>
<organism evidence="1 2">
    <name type="scientific">Rhodococcus tukisamuensis</name>
    <dbReference type="NCBI Taxonomy" id="168276"/>
    <lineage>
        <taxon>Bacteria</taxon>
        <taxon>Bacillati</taxon>
        <taxon>Actinomycetota</taxon>
        <taxon>Actinomycetes</taxon>
        <taxon>Mycobacteriales</taxon>
        <taxon>Nocardiaceae</taxon>
        <taxon>Rhodococcus</taxon>
    </lineage>
</organism>
<keyword evidence="2" id="KW-1185">Reference proteome</keyword>
<accession>A0A1G7E5C5</accession>
<dbReference type="Proteomes" id="UP000199417">
    <property type="component" value="Unassembled WGS sequence"/>
</dbReference>
<name>A0A1G7E5C5_9NOCA</name>
<evidence type="ECO:0000313" key="2">
    <source>
        <dbReference type="Proteomes" id="UP000199417"/>
    </source>
</evidence>
<dbReference type="EMBL" id="FNAB01000022">
    <property type="protein sequence ID" value="SDE58666.1"/>
    <property type="molecule type" value="Genomic_DNA"/>
</dbReference>
<protein>
    <submittedName>
        <fullName evidence="1">Uncharacterized protein</fullName>
    </submittedName>
</protein>
<evidence type="ECO:0000313" key="1">
    <source>
        <dbReference type="EMBL" id="SDE58666.1"/>
    </source>
</evidence>
<reference evidence="1 2" key="1">
    <citation type="submission" date="2016-10" db="EMBL/GenBank/DDBJ databases">
        <authorList>
            <person name="de Groot N.N."/>
        </authorList>
    </citation>
    <scope>NUCLEOTIDE SEQUENCE [LARGE SCALE GENOMIC DNA]</scope>
    <source>
        <strain evidence="1 2">JCM 11308</strain>
    </source>
</reference>
<sequence length="215" mass="22127">MVGHLARRSGSVLAALAIGVGVATMGAGAAWGVSSSAVGGVDQGCAGLEQPCDTSFWSPSERVGNSNIYLGYQGPGEAEVGREVGYFPSFSAPDGMPGLAVTSVTHHAPRGFEFVGAEVSSRTPPWWTDVNLDSTATVDPVTGDVTVTAPEGGWVIPTDGFRSGQLYVYLRYKVVKPYLAGTAGVTFTGTDVPASKGWMATGITREVSAFGPFGS</sequence>